<comment type="caution">
    <text evidence="4">The sequence shown here is derived from an EMBL/GenBank/DDBJ whole genome shotgun (WGS) entry which is preliminary data.</text>
</comment>
<accession>A0A1V5SSD9</accession>
<dbReference type="CDD" id="cd13585">
    <property type="entry name" value="PBP2_TMBP_like"/>
    <property type="match status" value="1"/>
</dbReference>
<evidence type="ECO:0000313" key="4">
    <source>
        <dbReference type="EMBL" id="OQA57121.1"/>
    </source>
</evidence>
<dbReference type="InterPro" id="IPR050490">
    <property type="entry name" value="Bact_solute-bd_prot1"/>
</dbReference>
<dbReference type="GO" id="GO:0042597">
    <property type="term" value="C:periplasmic space"/>
    <property type="evidence" value="ECO:0007669"/>
    <property type="project" value="UniProtKB-SubCell"/>
</dbReference>
<keyword evidence="3" id="KW-0732">Signal</keyword>
<name>A0A1V5SSD9_9BACT</name>
<comment type="similarity">
    <text evidence="2">Belongs to the bacterial solute-binding protein 1 family.</text>
</comment>
<gene>
    <name evidence="4" type="ORF">BWY41_01358</name>
</gene>
<organism evidence="4">
    <name type="scientific">Candidatus Atribacter allofermentans</name>
    <dbReference type="NCBI Taxonomy" id="1852833"/>
    <lineage>
        <taxon>Bacteria</taxon>
        <taxon>Pseudomonadati</taxon>
        <taxon>Atribacterota</taxon>
        <taxon>Atribacteria</taxon>
        <taxon>Atribacterales</taxon>
        <taxon>Atribacteraceae</taxon>
        <taxon>Atribacter</taxon>
    </lineage>
</organism>
<comment type="subcellular location">
    <subcellularLocation>
        <location evidence="1">Periplasm</location>
    </subcellularLocation>
</comment>
<proteinExistence type="inferred from homology"/>
<evidence type="ECO:0000256" key="1">
    <source>
        <dbReference type="ARBA" id="ARBA00004418"/>
    </source>
</evidence>
<feature type="chain" id="PRO_5013116322" evidence="3">
    <location>
        <begin position="23"/>
        <end position="444"/>
    </location>
</feature>
<dbReference type="Proteomes" id="UP000485569">
    <property type="component" value="Unassembled WGS sequence"/>
</dbReference>
<dbReference type="Pfam" id="PF01547">
    <property type="entry name" value="SBP_bac_1"/>
    <property type="match status" value="1"/>
</dbReference>
<dbReference type="EMBL" id="MWBQ01000097">
    <property type="protein sequence ID" value="OQA57121.1"/>
    <property type="molecule type" value="Genomic_DNA"/>
</dbReference>
<protein>
    <submittedName>
        <fullName evidence="4">Bacterial extracellular solute-binding protein</fullName>
    </submittedName>
</protein>
<dbReference type="InterPro" id="IPR006059">
    <property type="entry name" value="SBP"/>
</dbReference>
<evidence type="ECO:0000256" key="3">
    <source>
        <dbReference type="SAM" id="SignalP"/>
    </source>
</evidence>
<sequence>MRKFIIPLIILLVFSLASVVLAEVPAEVATWANMIKEKFDGATITCAFTSHPTTDAMQAMVDEFTELTGIKVRWDIIEEGLLRQKLLLEHEAKTGVYDVILIDAFNMAEYAPSGVALDLQPLLDNKEITPDWYDYADILPAYRDGIGTFNGVISGIPVAGETRYVGYRTDLFEKYGQKPPESMDDLLAMAKFFKGKEENLYGIGMRAQRGIHFASGWLTVMYQLGGQILDQKTWDVLLNDPKTVASLEYYVDLLNQGPPDIAVYTHEEAVSVFTSGRAAMWFDSTALTPWVIDPTKSAITDKVGFVPPPSGPAGAYGVLAGWNVGISSDVDAKRQEAAWAFIVWMTSKYKAKDYVKLGGTPVRESVYTDEELVAANWTFPIQLESLGRAANLVKDGMMWLPPHPKLMKVLEIAGSYGSDVLAGQISAKDAMDKAQAECVNIMAE</sequence>
<dbReference type="SUPFAM" id="SSF53850">
    <property type="entry name" value="Periplasmic binding protein-like II"/>
    <property type="match status" value="1"/>
</dbReference>
<feature type="signal peptide" evidence="3">
    <location>
        <begin position="1"/>
        <end position="22"/>
    </location>
</feature>
<dbReference type="PANTHER" id="PTHR43649:SF12">
    <property type="entry name" value="DIACETYLCHITOBIOSE BINDING PROTEIN DASA"/>
    <property type="match status" value="1"/>
</dbReference>
<reference evidence="4" key="1">
    <citation type="submission" date="2017-02" db="EMBL/GenBank/DDBJ databases">
        <title>Delving into the versatile metabolic prowess of the omnipresent phylum Bacteroidetes.</title>
        <authorList>
            <person name="Nobu M.K."/>
            <person name="Mei R."/>
            <person name="Narihiro T."/>
            <person name="Kuroda K."/>
            <person name="Liu W.-T."/>
        </authorList>
    </citation>
    <scope>NUCLEOTIDE SEQUENCE</scope>
    <source>
        <strain evidence="4">ADurb.Bin276</strain>
    </source>
</reference>
<evidence type="ECO:0000256" key="2">
    <source>
        <dbReference type="ARBA" id="ARBA00008520"/>
    </source>
</evidence>
<dbReference type="AlphaFoldDB" id="A0A1V5SSD9"/>
<dbReference type="Gene3D" id="3.40.190.10">
    <property type="entry name" value="Periplasmic binding protein-like II"/>
    <property type="match status" value="2"/>
</dbReference>
<dbReference type="PANTHER" id="PTHR43649">
    <property type="entry name" value="ARABINOSE-BINDING PROTEIN-RELATED"/>
    <property type="match status" value="1"/>
</dbReference>